<dbReference type="GO" id="GO:0006874">
    <property type="term" value="P:intracellular calcium ion homeostasis"/>
    <property type="evidence" value="ECO:0007669"/>
    <property type="project" value="TreeGrafter"/>
</dbReference>
<keyword evidence="1" id="KW-0813">Transport</keyword>
<evidence type="ECO:0000313" key="4">
    <source>
        <dbReference type="Proteomes" id="UP000827986"/>
    </source>
</evidence>
<dbReference type="PANTHER" id="PTHR12266:SF0">
    <property type="entry name" value="MITOCHONDRIAL SODIUM_CALCIUM EXCHANGER PROTEIN"/>
    <property type="match status" value="1"/>
</dbReference>
<keyword evidence="4" id="KW-1185">Reference proteome</keyword>
<dbReference type="AlphaFoldDB" id="A0A9D4B4Y6"/>
<name>A0A9D4B4Y6_9SAUR</name>
<reference evidence="3" key="1">
    <citation type="submission" date="2021-09" db="EMBL/GenBank/DDBJ databases">
        <title>The genome of Mauremys mutica provides insights into the evolution of semi-aquatic lifestyle.</title>
        <authorList>
            <person name="Gong S."/>
            <person name="Gao Y."/>
        </authorList>
    </citation>
    <scope>NUCLEOTIDE SEQUENCE</scope>
    <source>
        <strain evidence="3">MM-2020</strain>
        <tissue evidence="3">Muscle</tissue>
    </source>
</reference>
<dbReference type="Proteomes" id="UP000827986">
    <property type="component" value="Unassembled WGS sequence"/>
</dbReference>
<proteinExistence type="predicted"/>
<dbReference type="GO" id="GO:0005432">
    <property type="term" value="F:calcium:sodium antiporter activity"/>
    <property type="evidence" value="ECO:0007669"/>
    <property type="project" value="TreeGrafter"/>
</dbReference>
<dbReference type="EMBL" id="JAHDVG010000470">
    <property type="protein sequence ID" value="KAH1180390.1"/>
    <property type="molecule type" value="Genomic_DNA"/>
</dbReference>
<dbReference type="GO" id="GO:0016020">
    <property type="term" value="C:membrane"/>
    <property type="evidence" value="ECO:0007669"/>
    <property type="project" value="TreeGrafter"/>
</dbReference>
<dbReference type="PANTHER" id="PTHR12266">
    <property type="entry name" value="NA+/CA2+ K+ INDEPENDENT EXCHANGER"/>
    <property type="match status" value="1"/>
</dbReference>
<keyword evidence="2" id="KW-1133">Transmembrane helix</keyword>
<organism evidence="3 4">
    <name type="scientific">Mauremys mutica</name>
    <name type="common">yellowpond turtle</name>
    <dbReference type="NCBI Taxonomy" id="74926"/>
    <lineage>
        <taxon>Eukaryota</taxon>
        <taxon>Metazoa</taxon>
        <taxon>Chordata</taxon>
        <taxon>Craniata</taxon>
        <taxon>Vertebrata</taxon>
        <taxon>Euteleostomi</taxon>
        <taxon>Archelosauria</taxon>
        <taxon>Testudinata</taxon>
        <taxon>Testudines</taxon>
        <taxon>Cryptodira</taxon>
        <taxon>Durocryptodira</taxon>
        <taxon>Testudinoidea</taxon>
        <taxon>Geoemydidae</taxon>
        <taxon>Geoemydinae</taxon>
        <taxon>Mauremys</taxon>
    </lineage>
</organism>
<comment type="caution">
    <text evidence="3">The sequence shown here is derived from an EMBL/GenBank/DDBJ whole genome shotgun (WGS) entry which is preliminary data.</text>
</comment>
<evidence type="ECO:0000256" key="1">
    <source>
        <dbReference type="ARBA" id="ARBA00022448"/>
    </source>
</evidence>
<gene>
    <name evidence="3" type="ORF">KIL84_009226</name>
</gene>
<dbReference type="InterPro" id="IPR051359">
    <property type="entry name" value="CaCA_antiporter"/>
</dbReference>
<evidence type="ECO:0000256" key="2">
    <source>
        <dbReference type="SAM" id="Phobius"/>
    </source>
</evidence>
<feature type="transmembrane region" description="Helical" evidence="2">
    <location>
        <begin position="68"/>
        <end position="89"/>
    </location>
</feature>
<dbReference type="GO" id="GO:0099093">
    <property type="term" value="P:calcium export from the mitochondrion"/>
    <property type="evidence" value="ECO:0007669"/>
    <property type="project" value="TreeGrafter"/>
</dbReference>
<sequence>MPPQLEIGSKSDGIRYAQHQDRPADCWEVRTRNSSEWCHFIRSTPDCQTDSGFLNYLNGVFCLFPSGLLPLAVTLYGLWLLYLFLILAVTAEKFFCPNLSAISTNLRLAHNVAVSFRSPISRGTGWGSQ</sequence>
<accession>A0A9D4B4Y6</accession>
<keyword evidence="2" id="KW-0812">Transmembrane</keyword>
<keyword evidence="2" id="KW-0472">Membrane</keyword>
<protein>
    <submittedName>
        <fullName evidence="3">Uncharacterized protein</fullName>
    </submittedName>
</protein>
<evidence type="ECO:0000313" key="3">
    <source>
        <dbReference type="EMBL" id="KAH1180390.1"/>
    </source>
</evidence>